<proteinExistence type="predicted"/>
<dbReference type="Pfam" id="PF03259">
    <property type="entry name" value="Robl_LC7"/>
    <property type="match status" value="1"/>
</dbReference>
<evidence type="ECO:0000313" key="4">
    <source>
        <dbReference type="Proteomes" id="UP001551584"/>
    </source>
</evidence>
<keyword evidence="4" id="KW-1185">Reference proteome</keyword>
<organism evidence="3 4">
    <name type="scientific">Streptomyces chilikensis</name>
    <dbReference type="NCBI Taxonomy" id="1194079"/>
    <lineage>
        <taxon>Bacteria</taxon>
        <taxon>Bacillati</taxon>
        <taxon>Actinomycetota</taxon>
        <taxon>Actinomycetes</taxon>
        <taxon>Kitasatosporales</taxon>
        <taxon>Streptomycetaceae</taxon>
        <taxon>Streptomyces</taxon>
    </lineage>
</organism>
<dbReference type="RefSeq" id="WP_359268865.1">
    <property type="nucleotide sequence ID" value="NZ_JBEZNA010000006.1"/>
</dbReference>
<dbReference type="Gene3D" id="3.30.450.30">
    <property type="entry name" value="Dynein light chain 2a, cytoplasmic"/>
    <property type="match status" value="1"/>
</dbReference>
<protein>
    <submittedName>
        <fullName evidence="3">Roadblock/LC7 domain-containing protein</fullName>
    </submittedName>
</protein>
<evidence type="ECO:0000259" key="2">
    <source>
        <dbReference type="SMART" id="SM00960"/>
    </source>
</evidence>
<dbReference type="Proteomes" id="UP001551584">
    <property type="component" value="Unassembled WGS sequence"/>
</dbReference>
<feature type="region of interest" description="Disordered" evidence="1">
    <location>
        <begin position="122"/>
        <end position="187"/>
    </location>
</feature>
<dbReference type="SUPFAM" id="SSF103196">
    <property type="entry name" value="Roadblock/LC7 domain"/>
    <property type="match status" value="1"/>
</dbReference>
<gene>
    <name evidence="3" type="ORF">AB0D95_04380</name>
</gene>
<name>A0ABV3EJZ1_9ACTN</name>
<accession>A0ABV3EJZ1</accession>
<dbReference type="InterPro" id="IPR004942">
    <property type="entry name" value="Roadblock/LAMTOR2_dom"/>
</dbReference>
<dbReference type="EMBL" id="JBEZNA010000006">
    <property type="protein sequence ID" value="MEU9576508.1"/>
    <property type="molecule type" value="Genomic_DNA"/>
</dbReference>
<evidence type="ECO:0000313" key="3">
    <source>
        <dbReference type="EMBL" id="MEU9576508.1"/>
    </source>
</evidence>
<sequence length="187" mass="18595">MTGAAGIDEAEIREELRGLRSRVPELTGALLASADGLVLAHETPPGTEPDGLAALTAAALGVGARLSGAAARGDFRELLVRGSDGYVATYAAGGTAVLTLLAGDRVNVGRLHLEGRRSGRRLAGLMPTAPVAEGPPGGGRAVPESAGHAPADGTGRPAALPVRSPGSARPGWRPGDGPRSAGPRPTA</sequence>
<reference evidence="3 4" key="1">
    <citation type="submission" date="2024-06" db="EMBL/GenBank/DDBJ databases">
        <title>The Natural Products Discovery Center: Release of the First 8490 Sequenced Strains for Exploring Actinobacteria Biosynthetic Diversity.</title>
        <authorList>
            <person name="Kalkreuter E."/>
            <person name="Kautsar S.A."/>
            <person name="Yang D."/>
            <person name="Bader C.D."/>
            <person name="Teijaro C.N."/>
            <person name="Fluegel L."/>
            <person name="Davis C.M."/>
            <person name="Simpson J.R."/>
            <person name="Lauterbach L."/>
            <person name="Steele A.D."/>
            <person name="Gui C."/>
            <person name="Meng S."/>
            <person name="Li G."/>
            <person name="Viehrig K."/>
            <person name="Ye F."/>
            <person name="Su P."/>
            <person name="Kiefer A.F."/>
            <person name="Nichols A."/>
            <person name="Cepeda A.J."/>
            <person name="Yan W."/>
            <person name="Fan B."/>
            <person name="Jiang Y."/>
            <person name="Adhikari A."/>
            <person name="Zheng C.-J."/>
            <person name="Schuster L."/>
            <person name="Cowan T.M."/>
            <person name="Smanski M.J."/>
            <person name="Chevrette M.G."/>
            <person name="De Carvalho L.P.S."/>
            <person name="Shen B."/>
        </authorList>
    </citation>
    <scope>NUCLEOTIDE SEQUENCE [LARGE SCALE GENOMIC DNA]</scope>
    <source>
        <strain evidence="3 4">NPDC048117</strain>
    </source>
</reference>
<feature type="domain" description="Roadblock/LAMTOR2" evidence="2">
    <location>
        <begin position="13"/>
        <end position="102"/>
    </location>
</feature>
<evidence type="ECO:0000256" key="1">
    <source>
        <dbReference type="SAM" id="MobiDB-lite"/>
    </source>
</evidence>
<dbReference type="SMART" id="SM00960">
    <property type="entry name" value="Robl_LC7"/>
    <property type="match status" value="1"/>
</dbReference>
<comment type="caution">
    <text evidence="3">The sequence shown here is derived from an EMBL/GenBank/DDBJ whole genome shotgun (WGS) entry which is preliminary data.</text>
</comment>